<name>A0A7S2P769_9STRA</name>
<dbReference type="EMBL" id="HBGY01016055">
    <property type="protein sequence ID" value="CAD9581463.1"/>
    <property type="molecule type" value="Transcribed_RNA"/>
</dbReference>
<evidence type="ECO:0000256" key="1">
    <source>
        <dbReference type="SAM" id="MobiDB-lite"/>
    </source>
</evidence>
<feature type="region of interest" description="Disordered" evidence="1">
    <location>
        <begin position="1"/>
        <end position="47"/>
    </location>
</feature>
<keyword evidence="2" id="KW-0812">Transmembrane</keyword>
<feature type="transmembrane region" description="Helical" evidence="2">
    <location>
        <begin position="459"/>
        <end position="478"/>
    </location>
</feature>
<keyword evidence="2" id="KW-1133">Transmembrane helix</keyword>
<feature type="region of interest" description="Disordered" evidence="1">
    <location>
        <begin position="298"/>
        <end position="328"/>
    </location>
</feature>
<keyword evidence="2" id="KW-0472">Membrane</keyword>
<evidence type="ECO:0000256" key="2">
    <source>
        <dbReference type="SAM" id="Phobius"/>
    </source>
</evidence>
<dbReference type="AlphaFoldDB" id="A0A7S2P769"/>
<evidence type="ECO:0000313" key="3">
    <source>
        <dbReference type="EMBL" id="CAD9581463.1"/>
    </source>
</evidence>
<proteinExistence type="predicted"/>
<dbReference type="Pfam" id="PF04749">
    <property type="entry name" value="PLAC8"/>
    <property type="match status" value="1"/>
</dbReference>
<feature type="transmembrane region" description="Helical" evidence="2">
    <location>
        <begin position="498"/>
        <end position="516"/>
    </location>
</feature>
<feature type="compositionally biased region" description="Polar residues" evidence="1">
    <location>
        <begin position="1"/>
        <end position="12"/>
    </location>
</feature>
<feature type="transmembrane region" description="Helical" evidence="2">
    <location>
        <begin position="421"/>
        <end position="438"/>
    </location>
</feature>
<feature type="compositionally biased region" description="Basic and acidic residues" evidence="1">
    <location>
        <begin position="308"/>
        <end position="318"/>
    </location>
</feature>
<gene>
    <name evidence="3" type="ORF">LDAN0321_LOCUS10382</name>
</gene>
<dbReference type="InterPro" id="IPR006461">
    <property type="entry name" value="PLAC_motif_containing"/>
</dbReference>
<reference evidence="3" key="1">
    <citation type="submission" date="2021-01" db="EMBL/GenBank/DDBJ databases">
        <authorList>
            <person name="Corre E."/>
            <person name="Pelletier E."/>
            <person name="Niang G."/>
            <person name="Scheremetjew M."/>
            <person name="Finn R."/>
            <person name="Kale V."/>
            <person name="Holt S."/>
            <person name="Cochrane G."/>
            <person name="Meng A."/>
            <person name="Brown T."/>
            <person name="Cohen L."/>
        </authorList>
    </citation>
    <scope>NUCLEOTIDE SEQUENCE</scope>
    <source>
        <strain evidence="3">B650</strain>
    </source>
</reference>
<sequence length="603" mass="65420">MSSAPTEHTANLSDAAKRLLAARQNYATTETPTREEQQQGAPMPDPFSAPTISAITEDPTMYNNMGMPSDPPSVKRQLEAMANDGDNLDLKRNDNAYHVIASIVADRIEYEAQHGKDAEADEVMNSLLPHSLQVSFAEATAFRLRALPAQADIMGESSVDALVRKCAGFQPAAQPPPIQTPPPASLMTPAPVPAPAPAIIPTNATGYYQPPKSLTGDANAPVSPLSKLDDRSVMTRDTRITEAHAANIQSKARQQLIAEIEESKRLMESATTDEAAMFWKKHLDVLYASMERLTASATNNDVASEQPKPAEPEPEQKPPAEPTPENEADVEKNIVTSGDYAAGPGKKVWVIAPANLPGGYRFEAQLDDRKFLATVPPGGVVKGQTFLTEYRDLDRIVMSVPVGKWRDGIFDCFANGICHPLLLTTIVCPLLSLGQIMTRSRLTWTGSSGPLVETRMTYTSMWIILLSYIALNIVFISLPLTKENPFMTEDDEIDWMEVGPLVGINAGFMLYSLCTITRARTSIKDKYAIPNGMCGDLEDCCCAMLCQPCAICHMGRHTADLDTFRGVCCSSTGLPAKVECPDGPAETMALYGDGMAAKQQQLV</sequence>
<dbReference type="NCBIfam" id="TIGR01571">
    <property type="entry name" value="A_thal_Cys_rich"/>
    <property type="match status" value="1"/>
</dbReference>
<organism evidence="3">
    <name type="scientific">Leptocylindrus danicus</name>
    <dbReference type="NCBI Taxonomy" id="163516"/>
    <lineage>
        <taxon>Eukaryota</taxon>
        <taxon>Sar</taxon>
        <taxon>Stramenopiles</taxon>
        <taxon>Ochrophyta</taxon>
        <taxon>Bacillariophyta</taxon>
        <taxon>Coscinodiscophyceae</taxon>
        <taxon>Chaetocerotophycidae</taxon>
        <taxon>Leptocylindrales</taxon>
        <taxon>Leptocylindraceae</taxon>
        <taxon>Leptocylindrus</taxon>
    </lineage>
</organism>
<protein>
    <submittedName>
        <fullName evidence="3">Uncharacterized protein</fullName>
    </submittedName>
</protein>
<accession>A0A7S2P769</accession>